<proteinExistence type="predicted"/>
<comment type="caution">
    <text evidence="1">The sequence shown here is derived from an EMBL/GenBank/DDBJ whole genome shotgun (WGS) entry which is preliminary data.</text>
</comment>
<evidence type="ECO:0008006" key="3">
    <source>
        <dbReference type="Google" id="ProtNLM"/>
    </source>
</evidence>
<protein>
    <recommendedName>
        <fullName evidence="3">HEPN domain-containing protein</fullName>
    </recommendedName>
</protein>
<keyword evidence="2" id="KW-1185">Reference proteome</keyword>
<dbReference type="AlphaFoldDB" id="A0A6N7V1I6"/>
<accession>A0A6N7V1I6</accession>
<dbReference type="EMBL" id="VULY01000018">
    <property type="protein sequence ID" value="MSR93716.1"/>
    <property type="molecule type" value="Genomic_DNA"/>
</dbReference>
<dbReference type="RefSeq" id="WP_154476856.1">
    <property type="nucleotide sequence ID" value="NZ_VULY01000018.1"/>
</dbReference>
<sequence length="229" mass="26714">MALNKNIITQVINFCNRDLVPDEQFKAGSAYPIEWFNDYFSFLGNSNLQKYLGEAYYQARFMYKLMNGLRLPIAKHKAIVRFQIIQYTSICEAVLQAAIESFFKSEFEDKYAVIQLTKCHNALSSSTKITYDNKTVYLCKEKKIKADIKRERIDHKTDFAVQHNIISAKTKKEFDSLYQSRNNIHILKAAQNNYTPKLKEAKEAFALMQTFVSEVKSFYSAYRTKRVGR</sequence>
<name>A0A6N7V1I6_9FIRM</name>
<evidence type="ECO:0000313" key="1">
    <source>
        <dbReference type="EMBL" id="MSR93716.1"/>
    </source>
</evidence>
<gene>
    <name evidence="1" type="ORF">FYJ34_05435</name>
</gene>
<reference evidence="1 2" key="1">
    <citation type="submission" date="2019-08" db="EMBL/GenBank/DDBJ databases">
        <title>In-depth cultivation of the pig gut microbiome towards novel bacterial diversity and tailored functional studies.</title>
        <authorList>
            <person name="Wylensek D."/>
            <person name="Hitch T.C.A."/>
            <person name="Clavel T."/>
        </authorList>
    </citation>
    <scope>NUCLEOTIDE SEQUENCE [LARGE SCALE GENOMIC DNA]</scope>
    <source>
        <strain evidence="1 2">68-1-5</strain>
    </source>
</reference>
<dbReference type="Proteomes" id="UP000434409">
    <property type="component" value="Unassembled WGS sequence"/>
</dbReference>
<evidence type="ECO:0000313" key="2">
    <source>
        <dbReference type="Proteomes" id="UP000434409"/>
    </source>
</evidence>
<organism evidence="1 2">
    <name type="scientific">Suipraeoptans intestinalis</name>
    <dbReference type="NCBI Taxonomy" id="2606628"/>
    <lineage>
        <taxon>Bacteria</taxon>
        <taxon>Bacillati</taxon>
        <taxon>Bacillota</taxon>
        <taxon>Clostridia</taxon>
        <taxon>Lachnospirales</taxon>
        <taxon>Lachnospiraceae</taxon>
        <taxon>Suipraeoptans</taxon>
    </lineage>
</organism>